<sequence length="127" mass="14481">MGRNHRLLESQQIFLMIKIKESFPLVQDFGPPQRSRYEGFFHLRRHLLGDQKDRRVARIKAEKVPFILHGREGVYFIGLGPGINKSSCYNPFGRCTAQNTCAVGSPLEPPTFSPPTCLNTNFHDLSH</sequence>
<name>A0A1I7S1G3_BURXY</name>
<dbReference type="AlphaFoldDB" id="A0A1I7S1G3"/>
<evidence type="ECO:0000313" key="2">
    <source>
        <dbReference type="WBParaSite" id="BXY_0683900.1"/>
    </source>
</evidence>
<accession>A0A1I7S1G3</accession>
<evidence type="ECO:0000313" key="1">
    <source>
        <dbReference type="Proteomes" id="UP000095284"/>
    </source>
</evidence>
<dbReference type="Proteomes" id="UP000095284">
    <property type="component" value="Unplaced"/>
</dbReference>
<proteinExistence type="predicted"/>
<organism evidence="1 2">
    <name type="scientific">Bursaphelenchus xylophilus</name>
    <name type="common">Pinewood nematode worm</name>
    <name type="synonym">Aphelenchoides xylophilus</name>
    <dbReference type="NCBI Taxonomy" id="6326"/>
    <lineage>
        <taxon>Eukaryota</taxon>
        <taxon>Metazoa</taxon>
        <taxon>Ecdysozoa</taxon>
        <taxon>Nematoda</taxon>
        <taxon>Chromadorea</taxon>
        <taxon>Rhabditida</taxon>
        <taxon>Tylenchina</taxon>
        <taxon>Tylenchomorpha</taxon>
        <taxon>Aphelenchoidea</taxon>
        <taxon>Aphelenchoididae</taxon>
        <taxon>Bursaphelenchus</taxon>
    </lineage>
</organism>
<reference evidence="2" key="1">
    <citation type="submission" date="2016-11" db="UniProtKB">
        <authorList>
            <consortium name="WormBaseParasite"/>
        </authorList>
    </citation>
    <scope>IDENTIFICATION</scope>
</reference>
<protein>
    <submittedName>
        <fullName evidence="2">Uncharacterized protein</fullName>
    </submittedName>
</protein>
<dbReference type="WBParaSite" id="BXY_0683900.1">
    <property type="protein sequence ID" value="BXY_0683900.1"/>
    <property type="gene ID" value="BXY_0683900"/>
</dbReference>